<dbReference type="Pfam" id="PF07110">
    <property type="entry name" value="EthD"/>
    <property type="match status" value="1"/>
</dbReference>
<dbReference type="SUPFAM" id="SSF54909">
    <property type="entry name" value="Dimeric alpha+beta barrel"/>
    <property type="match status" value="1"/>
</dbReference>
<dbReference type="KEGG" id="pfy:PFICI_05868"/>
<dbReference type="OMA" id="GWVIDDH"/>
<dbReference type="STRING" id="1229662.W3XEZ3"/>
<dbReference type="Proteomes" id="UP000030651">
    <property type="component" value="Unassembled WGS sequence"/>
</dbReference>
<dbReference type="InterPro" id="IPR009799">
    <property type="entry name" value="EthD_dom"/>
</dbReference>
<evidence type="ECO:0000259" key="2">
    <source>
        <dbReference type="Pfam" id="PF07110"/>
    </source>
</evidence>
<organism evidence="3 4">
    <name type="scientific">Pestalotiopsis fici (strain W106-1 / CGMCC3.15140)</name>
    <dbReference type="NCBI Taxonomy" id="1229662"/>
    <lineage>
        <taxon>Eukaryota</taxon>
        <taxon>Fungi</taxon>
        <taxon>Dikarya</taxon>
        <taxon>Ascomycota</taxon>
        <taxon>Pezizomycotina</taxon>
        <taxon>Sordariomycetes</taxon>
        <taxon>Xylariomycetidae</taxon>
        <taxon>Amphisphaeriales</taxon>
        <taxon>Sporocadaceae</taxon>
        <taxon>Pestalotiopsis</taxon>
    </lineage>
</organism>
<feature type="domain" description="EthD" evidence="2">
    <location>
        <begin position="35"/>
        <end position="111"/>
    </location>
</feature>
<evidence type="ECO:0000313" key="4">
    <source>
        <dbReference type="Proteomes" id="UP000030651"/>
    </source>
</evidence>
<dbReference type="InterPro" id="IPR011008">
    <property type="entry name" value="Dimeric_a/b-barrel"/>
</dbReference>
<dbReference type="GO" id="GO:0016491">
    <property type="term" value="F:oxidoreductase activity"/>
    <property type="evidence" value="ECO:0007669"/>
    <property type="project" value="InterPro"/>
</dbReference>
<proteinExistence type="inferred from homology"/>
<evidence type="ECO:0000256" key="1">
    <source>
        <dbReference type="ARBA" id="ARBA00005986"/>
    </source>
</evidence>
<name>W3XEZ3_PESFW</name>
<evidence type="ECO:0000313" key="3">
    <source>
        <dbReference type="EMBL" id="ETS83992.1"/>
    </source>
</evidence>
<gene>
    <name evidence="3" type="ORF">PFICI_05868</name>
</gene>
<keyword evidence="4" id="KW-1185">Reference proteome</keyword>
<dbReference type="Gene3D" id="3.30.70.100">
    <property type="match status" value="1"/>
</dbReference>
<comment type="similarity">
    <text evidence="1">Belongs to the tpcK family.</text>
</comment>
<dbReference type="EMBL" id="KI912111">
    <property type="protein sequence ID" value="ETS83992.1"/>
    <property type="molecule type" value="Genomic_DNA"/>
</dbReference>
<dbReference type="InParanoid" id="W3XEZ3"/>
<dbReference type="AlphaFoldDB" id="W3XEZ3"/>
<reference evidence="4" key="1">
    <citation type="journal article" date="2015" name="BMC Genomics">
        <title>Genomic and transcriptomic analysis of the endophytic fungus Pestalotiopsis fici reveals its lifestyle and high potential for synthesis of natural products.</title>
        <authorList>
            <person name="Wang X."/>
            <person name="Zhang X."/>
            <person name="Liu L."/>
            <person name="Xiang M."/>
            <person name="Wang W."/>
            <person name="Sun X."/>
            <person name="Che Y."/>
            <person name="Guo L."/>
            <person name="Liu G."/>
            <person name="Guo L."/>
            <person name="Wang C."/>
            <person name="Yin W.B."/>
            <person name="Stadler M."/>
            <person name="Zhang X."/>
            <person name="Liu X."/>
        </authorList>
    </citation>
    <scope>NUCLEOTIDE SEQUENCE [LARGE SCALE GENOMIC DNA]</scope>
    <source>
        <strain evidence="4">W106-1 / CGMCC3.15140</strain>
    </source>
</reference>
<protein>
    <recommendedName>
        <fullName evidence="2">EthD domain-containing protein</fullName>
    </recommendedName>
</protein>
<dbReference type="RefSeq" id="XP_007832640.1">
    <property type="nucleotide sequence ID" value="XM_007834449.1"/>
</dbReference>
<dbReference type="GeneID" id="19270881"/>
<accession>W3XEZ3</accession>
<dbReference type="eggNOG" id="ENOG502SS89">
    <property type="taxonomic scope" value="Eukaryota"/>
</dbReference>
<sequence>MSTANSPGRLLRYTISIYRNKSSSSDVAENFSREYVKKIAPLHAKHGMEMYQIVYSPLAYRTALDSINRRDGRGFIVDDHDVTVEFYFRSFAELSRVTSDPEFQAAQAAEAPYVNLVHTVVSLGWVEKYVDGGRVVNIGDDGKSAYPSWAELGDISTAFPKEDVAGATKWSVEGPGGTGELKTQ</sequence>
<dbReference type="HOGENOM" id="CLU_115019_0_1_1"/>
<dbReference type="OrthoDB" id="3183782at2759"/>